<evidence type="ECO:0008006" key="4">
    <source>
        <dbReference type="Google" id="ProtNLM"/>
    </source>
</evidence>
<sequence>MATKKKNAEQASPVVGKKSVVSLLTALTMILSVAMALALPPAVELDRLMLHAQSALKAKSYNEAADYLAKAQKLGIALPENFALGYATALAGLEKTDKAKDVLDKYFSKYGTKGSSYQEVLELLVRIENQEQGKSKTPAQSESQTAGAAKKGGADIAPTRPQLPFAVSEDIWQTIEASAFYRNLPQPQAYRINYQTSVQSVYTGAKSSKLPKPGPKRQNVAIEGTSLGDKGSMHKSRISLDGNTSVTENYLLGGAISLGSTAEGKAASFIKSLDELNGSLFPLQIGNRLSVRYQSAYLPDRRFDSTVSSSCEIMNKVPASTLHPRLKGDAWNIRCQNSYTSHYDNRVNSSVIDDYYLEDLGLMLSVVGQLNFLQKKFILPQPGDQTVLVAEGEYGSHNTTTYISYDWSVTTEDQEKGKIKPSAQPASTAAASANWGLADQDFSIMTGQGMMEKVRMAERRADILAAAQAGDMVSQYLIGVSYDTGVGIDKDAFQKIDWITKAAEQGLVRARGALGLSRIAGIGTTQDDLSGWTLLMEASNAGNAFAQYWAAILTLSGMDAGGGMVRQFSYLKKSDANALLRRSAEAGLASAQYSLGHSYLQRTEFNRKDLKQARFWLEKAAAQNSAEAATALANMR</sequence>
<dbReference type="STRING" id="1603606.DSOUD_0514"/>
<evidence type="ECO:0000256" key="1">
    <source>
        <dbReference type="SAM" id="MobiDB-lite"/>
    </source>
</evidence>
<keyword evidence="3" id="KW-1185">Reference proteome</keyword>
<protein>
    <recommendedName>
        <fullName evidence="4">Sel1 repeat family protein</fullName>
    </recommendedName>
</protein>
<dbReference type="RefSeq" id="WP_053549528.1">
    <property type="nucleotide sequence ID" value="NZ_CP010802.1"/>
</dbReference>
<organism evidence="2 3">
    <name type="scientific">Desulfuromonas soudanensis</name>
    <dbReference type="NCBI Taxonomy" id="1603606"/>
    <lineage>
        <taxon>Bacteria</taxon>
        <taxon>Pseudomonadati</taxon>
        <taxon>Thermodesulfobacteriota</taxon>
        <taxon>Desulfuromonadia</taxon>
        <taxon>Desulfuromonadales</taxon>
        <taxon>Desulfuromonadaceae</taxon>
        <taxon>Desulfuromonas</taxon>
    </lineage>
</organism>
<dbReference type="PATRIC" id="fig|1603606.3.peg.555"/>
<proteinExistence type="predicted"/>
<evidence type="ECO:0000313" key="3">
    <source>
        <dbReference type="Proteomes" id="UP000057158"/>
    </source>
</evidence>
<dbReference type="OrthoDB" id="5460358at2"/>
<name>A0A0M4D790_9BACT</name>
<accession>A0A0M4D790</accession>
<dbReference type="KEGG" id="des:DSOUD_0514"/>
<feature type="compositionally biased region" description="Polar residues" evidence="1">
    <location>
        <begin position="135"/>
        <end position="145"/>
    </location>
</feature>
<reference evidence="2 3" key="1">
    <citation type="submission" date="2015-07" db="EMBL/GenBank/DDBJ databases">
        <title>Isolation and Genomic Characterization of a Novel Halophilic Metal-Reducing Deltaproteobacterium from the Deep Subsurface.</title>
        <authorList>
            <person name="Badalamenti J.P."/>
            <person name="Summers Z.M."/>
            <person name="Gralnick J.A."/>
            <person name="Bond D.R."/>
        </authorList>
    </citation>
    <scope>NUCLEOTIDE SEQUENCE [LARGE SCALE GENOMIC DNA]</scope>
    <source>
        <strain evidence="2 3">WTL</strain>
    </source>
</reference>
<feature type="region of interest" description="Disordered" evidence="1">
    <location>
        <begin position="131"/>
        <end position="159"/>
    </location>
</feature>
<dbReference type="EMBL" id="CP010802">
    <property type="protein sequence ID" value="ALC15305.1"/>
    <property type="molecule type" value="Genomic_DNA"/>
</dbReference>
<dbReference type="Proteomes" id="UP000057158">
    <property type="component" value="Chromosome"/>
</dbReference>
<dbReference type="InterPro" id="IPR006597">
    <property type="entry name" value="Sel1-like"/>
</dbReference>
<dbReference type="InterPro" id="IPR050767">
    <property type="entry name" value="Sel1_AlgK"/>
</dbReference>
<dbReference type="Pfam" id="PF08238">
    <property type="entry name" value="Sel1"/>
    <property type="match status" value="2"/>
</dbReference>
<dbReference type="AlphaFoldDB" id="A0A0M4D790"/>
<dbReference type="InterPro" id="IPR011990">
    <property type="entry name" value="TPR-like_helical_dom_sf"/>
</dbReference>
<evidence type="ECO:0000313" key="2">
    <source>
        <dbReference type="EMBL" id="ALC15305.1"/>
    </source>
</evidence>
<dbReference type="PANTHER" id="PTHR11102">
    <property type="entry name" value="SEL-1-LIKE PROTEIN"/>
    <property type="match status" value="1"/>
</dbReference>
<dbReference type="Gene3D" id="1.25.40.10">
    <property type="entry name" value="Tetratricopeptide repeat domain"/>
    <property type="match status" value="1"/>
</dbReference>
<dbReference type="SUPFAM" id="SSF81901">
    <property type="entry name" value="HCP-like"/>
    <property type="match status" value="1"/>
</dbReference>
<dbReference type="SMART" id="SM00671">
    <property type="entry name" value="SEL1"/>
    <property type="match status" value="3"/>
</dbReference>
<gene>
    <name evidence="2" type="ORF">DSOUD_0514</name>
</gene>
<dbReference type="PANTHER" id="PTHR11102:SF160">
    <property type="entry name" value="ERAD-ASSOCIATED E3 UBIQUITIN-PROTEIN LIGASE COMPONENT HRD3"/>
    <property type="match status" value="1"/>
</dbReference>
<feature type="region of interest" description="Disordered" evidence="1">
    <location>
        <begin position="205"/>
        <end position="235"/>
    </location>
</feature>